<dbReference type="AlphaFoldDB" id="A0AAV6VE06"/>
<evidence type="ECO:0000313" key="2">
    <source>
        <dbReference type="Proteomes" id="UP000827092"/>
    </source>
</evidence>
<keyword evidence="2" id="KW-1185">Reference proteome</keyword>
<dbReference type="InterPro" id="IPR008042">
    <property type="entry name" value="Retrotrans_Pao"/>
</dbReference>
<comment type="caution">
    <text evidence="1">The sequence shown here is derived from an EMBL/GenBank/DDBJ whole genome shotgun (WGS) entry which is preliminary data.</text>
</comment>
<proteinExistence type="predicted"/>
<sequence>MTWKPIEDTIIVKIADHVQSSKITKRTILQNVAKIYDPIGFIQPFVVRIKILLQKLWLLGVNWDDPLPCDILNTWNKIVSETSEMIDFPIPRKYFTEKNCSDISIHIFCDASLAAYGSCCYFRYKDSTNNWKTTFILSKSRIAPLKNKNLTLPKLELMAALVGARLGSYLTKVFPEFKRNYSILVRLKNHFVLDQSPSTELETVCV</sequence>
<name>A0AAV6VE06_9ARAC</name>
<protein>
    <submittedName>
        <fullName evidence="1">Uncharacterized protein</fullName>
    </submittedName>
</protein>
<reference evidence="1 2" key="1">
    <citation type="journal article" date="2022" name="Nat. Ecol. Evol.">
        <title>A masculinizing supergene underlies an exaggerated male reproductive morph in a spider.</title>
        <authorList>
            <person name="Hendrickx F."/>
            <person name="De Corte Z."/>
            <person name="Sonet G."/>
            <person name="Van Belleghem S.M."/>
            <person name="Kostlbacher S."/>
            <person name="Vangestel C."/>
        </authorList>
    </citation>
    <scope>NUCLEOTIDE SEQUENCE [LARGE SCALE GENOMIC DNA]</scope>
    <source>
        <strain evidence="1">W744_W776</strain>
    </source>
</reference>
<dbReference type="Pfam" id="PF05380">
    <property type="entry name" value="Peptidase_A17"/>
    <property type="match status" value="1"/>
</dbReference>
<dbReference type="EMBL" id="JAFNEN010000098">
    <property type="protein sequence ID" value="KAG8194789.1"/>
    <property type="molecule type" value="Genomic_DNA"/>
</dbReference>
<dbReference type="PANTHER" id="PTHR47331:SF5">
    <property type="entry name" value="RIBONUCLEASE H"/>
    <property type="match status" value="1"/>
</dbReference>
<dbReference type="PANTHER" id="PTHR47331">
    <property type="entry name" value="PHD-TYPE DOMAIN-CONTAINING PROTEIN"/>
    <property type="match status" value="1"/>
</dbReference>
<organism evidence="1 2">
    <name type="scientific">Oedothorax gibbosus</name>
    <dbReference type="NCBI Taxonomy" id="931172"/>
    <lineage>
        <taxon>Eukaryota</taxon>
        <taxon>Metazoa</taxon>
        <taxon>Ecdysozoa</taxon>
        <taxon>Arthropoda</taxon>
        <taxon>Chelicerata</taxon>
        <taxon>Arachnida</taxon>
        <taxon>Araneae</taxon>
        <taxon>Araneomorphae</taxon>
        <taxon>Entelegynae</taxon>
        <taxon>Araneoidea</taxon>
        <taxon>Linyphiidae</taxon>
        <taxon>Erigoninae</taxon>
        <taxon>Oedothorax</taxon>
    </lineage>
</organism>
<accession>A0AAV6VE06</accession>
<dbReference type="Proteomes" id="UP000827092">
    <property type="component" value="Unassembled WGS sequence"/>
</dbReference>
<evidence type="ECO:0000313" key="1">
    <source>
        <dbReference type="EMBL" id="KAG8194789.1"/>
    </source>
</evidence>
<gene>
    <name evidence="1" type="ORF">JTE90_017230</name>
</gene>